<keyword evidence="6" id="KW-0677">Repeat</keyword>
<protein>
    <recommendedName>
        <fullName evidence="3 9">Geranylgeranyl transferase type-2 subunit alpha</fullName>
        <ecNumber evidence="2 9">2.5.1.60</ecNumber>
    </recommendedName>
    <alternativeName>
        <fullName evidence="7 9">Geranylgeranyl transferase type II subunit alpha</fullName>
    </alternativeName>
</protein>
<feature type="compositionally biased region" description="Polar residues" evidence="10">
    <location>
        <begin position="202"/>
        <end position="211"/>
    </location>
</feature>
<dbReference type="Gene3D" id="1.25.40.120">
    <property type="entry name" value="Protein prenylyltransferase"/>
    <property type="match status" value="1"/>
</dbReference>
<evidence type="ECO:0000256" key="2">
    <source>
        <dbReference type="ARBA" id="ARBA00012656"/>
    </source>
</evidence>
<evidence type="ECO:0000256" key="9">
    <source>
        <dbReference type="RuleBase" id="RU367120"/>
    </source>
</evidence>
<dbReference type="InterPro" id="IPR002088">
    <property type="entry name" value="Prenyl_trans_a"/>
</dbReference>
<dbReference type="AlphaFoldDB" id="A0A7S0QXR3"/>
<accession>A0A7S0QXR3</accession>
<dbReference type="FunFam" id="1.25.40.120:FF:000035">
    <property type="entry name" value="Geranylgeranyl transferase type-2 subunit alpha"/>
    <property type="match status" value="1"/>
</dbReference>
<dbReference type="PANTHER" id="PTHR11129:SF2">
    <property type="entry name" value="GERANYLGERANYL TRANSFERASE TYPE-2 SUBUNIT ALPHA"/>
    <property type="match status" value="1"/>
</dbReference>
<evidence type="ECO:0000256" key="5">
    <source>
        <dbReference type="ARBA" id="ARBA00022679"/>
    </source>
</evidence>
<reference evidence="11" key="1">
    <citation type="submission" date="2021-01" db="EMBL/GenBank/DDBJ databases">
        <authorList>
            <person name="Corre E."/>
            <person name="Pelletier E."/>
            <person name="Niang G."/>
            <person name="Scheremetjew M."/>
            <person name="Finn R."/>
            <person name="Kale V."/>
            <person name="Holt S."/>
            <person name="Cochrane G."/>
            <person name="Meng A."/>
            <person name="Brown T."/>
            <person name="Cohen L."/>
        </authorList>
    </citation>
    <scope>NUCLEOTIDE SEQUENCE</scope>
    <source>
        <strain evidence="11">CCMP722</strain>
    </source>
</reference>
<evidence type="ECO:0000313" key="11">
    <source>
        <dbReference type="EMBL" id="CAD8655876.1"/>
    </source>
</evidence>
<keyword evidence="4 9" id="KW-0637">Prenyltransferase</keyword>
<evidence type="ECO:0000256" key="8">
    <source>
        <dbReference type="ARBA" id="ARBA00047658"/>
    </source>
</evidence>
<dbReference type="PROSITE" id="PS51147">
    <property type="entry name" value="PFTA"/>
    <property type="match status" value="5"/>
</dbReference>
<name>A0A7S0QXR3_9CHLO</name>
<evidence type="ECO:0000256" key="1">
    <source>
        <dbReference type="ARBA" id="ARBA00006734"/>
    </source>
</evidence>
<dbReference type="GO" id="GO:0005968">
    <property type="term" value="C:Rab-protein geranylgeranyltransferase complex"/>
    <property type="evidence" value="ECO:0007669"/>
    <property type="project" value="TreeGrafter"/>
</dbReference>
<evidence type="ECO:0000256" key="4">
    <source>
        <dbReference type="ARBA" id="ARBA00022602"/>
    </source>
</evidence>
<dbReference type="PANTHER" id="PTHR11129">
    <property type="entry name" value="PROTEIN FARNESYLTRANSFERASE ALPHA SUBUNIT/RAB GERANYLGERANYL TRANSFERASE ALPHA SUBUNIT"/>
    <property type="match status" value="1"/>
</dbReference>
<dbReference type="SUPFAM" id="SSF48439">
    <property type="entry name" value="Protein prenylyltransferase"/>
    <property type="match status" value="1"/>
</dbReference>
<dbReference type="Pfam" id="PF01239">
    <property type="entry name" value="PPTA"/>
    <property type="match status" value="5"/>
</dbReference>
<dbReference type="EMBL" id="HBFA01007991">
    <property type="protein sequence ID" value="CAD8655876.1"/>
    <property type="molecule type" value="Transcribed_RNA"/>
</dbReference>
<dbReference type="GO" id="GO:0097354">
    <property type="term" value="P:prenylation"/>
    <property type="evidence" value="ECO:0007669"/>
    <property type="project" value="UniProtKB-UniRule"/>
</dbReference>
<evidence type="ECO:0000256" key="10">
    <source>
        <dbReference type="SAM" id="MobiDB-lite"/>
    </source>
</evidence>
<organism evidence="11">
    <name type="scientific">Pyramimonas obovata</name>
    <dbReference type="NCBI Taxonomy" id="1411642"/>
    <lineage>
        <taxon>Eukaryota</taxon>
        <taxon>Viridiplantae</taxon>
        <taxon>Chlorophyta</taxon>
        <taxon>Pyramimonadophyceae</taxon>
        <taxon>Pyramimonadales</taxon>
        <taxon>Pyramimonadaceae</taxon>
        <taxon>Pyramimonas</taxon>
        <taxon>Pyramimonas incertae sedis</taxon>
    </lineage>
</organism>
<comment type="function">
    <text evidence="9">Catalyzes the transfer of a geranyl-geranyl moiety from geranyl-geranyl pyrophosphate to cysteines occuring in specific C-terminal amino acid sequences.</text>
</comment>
<evidence type="ECO:0000256" key="7">
    <source>
        <dbReference type="ARBA" id="ARBA00031267"/>
    </source>
</evidence>
<evidence type="ECO:0000256" key="3">
    <source>
        <dbReference type="ARBA" id="ARBA00014772"/>
    </source>
</evidence>
<gene>
    <name evidence="11" type="ORF">POBO1169_LOCUS4155</name>
</gene>
<feature type="region of interest" description="Disordered" evidence="10">
    <location>
        <begin position="190"/>
        <end position="213"/>
    </location>
</feature>
<keyword evidence="5 9" id="KW-0808">Transferase</keyword>
<comment type="similarity">
    <text evidence="1 9">Belongs to the protein prenyltransferase subunit alpha family.</text>
</comment>
<proteinExistence type="inferred from homology"/>
<dbReference type="GO" id="GO:0004663">
    <property type="term" value="F:Rab geranylgeranyltransferase activity"/>
    <property type="evidence" value="ECO:0007669"/>
    <property type="project" value="UniProtKB-UniRule"/>
</dbReference>
<dbReference type="EC" id="2.5.1.60" evidence="2 9"/>
<sequence length="366" mass="41817">MHNRARENKEQLAQRKAGNLQKVEKYSLLSKVVFANHQAKKYDTESLALSAKLLELNPEVYTVWNFRRLALLALIPGVPKTDGKQMLEGELKLVERALQKNPKSYSAWHHRKWVVAQGHADLQRELVLCGRLLDLDERNFHCWSYRRYVAQLVGRTPEEELGFTTHKIEQNFSNYSSWHYRSKLLPVLHDTGCSPPPAQPEAEQSTDGTESSAEEMSLLALPHMYRNPTDSSAGSSQLPASVLDEEFELVQQALFTEPADQSAWLYHRWLLAQVMKPGIDTEVKKNTLAREAQALRELLEVEPNSKWCMLTLARVVEAQHAHQPNEMAMEAIEEVKRLYGSLTSLDNLRQQYFKDLSQSGIIGNSE</sequence>
<comment type="catalytic activity">
    <reaction evidence="8 9">
        <text>geranylgeranyl diphosphate + L-cysteinyl-[protein] = S-geranylgeranyl-L-cysteinyl-[protein] + diphosphate</text>
        <dbReference type="Rhea" id="RHEA:21240"/>
        <dbReference type="Rhea" id="RHEA-COMP:10131"/>
        <dbReference type="Rhea" id="RHEA-COMP:11537"/>
        <dbReference type="ChEBI" id="CHEBI:29950"/>
        <dbReference type="ChEBI" id="CHEBI:33019"/>
        <dbReference type="ChEBI" id="CHEBI:57533"/>
        <dbReference type="ChEBI" id="CHEBI:86021"/>
        <dbReference type="EC" id="2.5.1.60"/>
    </reaction>
</comment>
<evidence type="ECO:0000256" key="6">
    <source>
        <dbReference type="ARBA" id="ARBA00022737"/>
    </source>
</evidence>